<protein>
    <submittedName>
        <fullName evidence="3">Curved DNA-binding protein</fullName>
    </submittedName>
</protein>
<dbReference type="InterPro" id="IPR002939">
    <property type="entry name" value="DnaJ_C"/>
</dbReference>
<keyword evidence="4" id="KW-1185">Reference proteome</keyword>
<dbReference type="GO" id="GO:0005737">
    <property type="term" value="C:cytoplasm"/>
    <property type="evidence" value="ECO:0007669"/>
    <property type="project" value="TreeGrafter"/>
</dbReference>
<reference evidence="3" key="1">
    <citation type="journal article" date="2014" name="Int. J. Syst. Evol. Microbiol.">
        <title>Complete genome sequence of Corynebacterium casei LMG S-19264T (=DSM 44701T), isolated from a smear-ripened cheese.</title>
        <authorList>
            <consortium name="US DOE Joint Genome Institute (JGI-PGF)"/>
            <person name="Walter F."/>
            <person name="Albersmeier A."/>
            <person name="Kalinowski J."/>
            <person name="Ruckert C."/>
        </authorList>
    </citation>
    <scope>NUCLEOTIDE SEQUENCE</scope>
    <source>
        <strain evidence="3">CGMCC 1.15322</strain>
    </source>
</reference>
<dbReference type="InterPro" id="IPR001623">
    <property type="entry name" value="DnaJ_domain"/>
</dbReference>
<organism evidence="3 4">
    <name type="scientific">Polaromonas eurypsychrophila</name>
    <dbReference type="NCBI Taxonomy" id="1614635"/>
    <lineage>
        <taxon>Bacteria</taxon>
        <taxon>Pseudomonadati</taxon>
        <taxon>Pseudomonadota</taxon>
        <taxon>Betaproteobacteria</taxon>
        <taxon>Burkholderiales</taxon>
        <taxon>Comamonadaceae</taxon>
        <taxon>Polaromonas</taxon>
    </lineage>
</organism>
<dbReference type="SUPFAM" id="SSF49493">
    <property type="entry name" value="HSP40/DnaJ peptide-binding domain"/>
    <property type="match status" value="2"/>
</dbReference>
<dbReference type="InterPro" id="IPR036869">
    <property type="entry name" value="J_dom_sf"/>
</dbReference>
<name>A0A916SHK1_9BURK</name>
<dbReference type="PROSITE" id="PS00636">
    <property type="entry name" value="DNAJ_1"/>
    <property type="match status" value="1"/>
</dbReference>
<evidence type="ECO:0000313" key="4">
    <source>
        <dbReference type="Proteomes" id="UP000620596"/>
    </source>
</evidence>
<dbReference type="Pfam" id="PF01556">
    <property type="entry name" value="DnaJ_C"/>
    <property type="match status" value="1"/>
</dbReference>
<dbReference type="GO" id="GO:0051082">
    <property type="term" value="F:unfolded protein binding"/>
    <property type="evidence" value="ECO:0007669"/>
    <property type="project" value="InterPro"/>
</dbReference>
<dbReference type="PANTHER" id="PTHR43096:SF52">
    <property type="entry name" value="DNAJ HOMOLOG 1, MITOCHONDRIAL-RELATED"/>
    <property type="match status" value="1"/>
</dbReference>
<dbReference type="GO" id="GO:0042026">
    <property type="term" value="P:protein refolding"/>
    <property type="evidence" value="ECO:0007669"/>
    <property type="project" value="TreeGrafter"/>
</dbReference>
<accession>A0A916SHK1</accession>
<gene>
    <name evidence="3" type="primary">cbpA</name>
    <name evidence="3" type="ORF">GCM10011496_17090</name>
</gene>
<dbReference type="SUPFAM" id="SSF46565">
    <property type="entry name" value="Chaperone J-domain"/>
    <property type="match status" value="1"/>
</dbReference>
<evidence type="ECO:0000256" key="1">
    <source>
        <dbReference type="ARBA" id="ARBA00023186"/>
    </source>
</evidence>
<dbReference type="CDD" id="cd10747">
    <property type="entry name" value="DnaJ_C"/>
    <property type="match status" value="1"/>
</dbReference>
<dbReference type="Proteomes" id="UP000620596">
    <property type="component" value="Unassembled WGS sequence"/>
</dbReference>
<evidence type="ECO:0000313" key="3">
    <source>
        <dbReference type="EMBL" id="GGA96603.1"/>
    </source>
</evidence>
<dbReference type="CDD" id="cd06257">
    <property type="entry name" value="DnaJ"/>
    <property type="match status" value="1"/>
</dbReference>
<dbReference type="Pfam" id="PF00226">
    <property type="entry name" value="DnaJ"/>
    <property type="match status" value="1"/>
</dbReference>
<dbReference type="Gene3D" id="1.10.287.110">
    <property type="entry name" value="DnaJ domain"/>
    <property type="match status" value="1"/>
</dbReference>
<keyword evidence="1" id="KW-0143">Chaperone</keyword>
<dbReference type="Gene3D" id="2.60.260.20">
    <property type="entry name" value="Urease metallochaperone UreE, N-terminal domain"/>
    <property type="match status" value="2"/>
</dbReference>
<reference evidence="3" key="2">
    <citation type="submission" date="2020-09" db="EMBL/GenBank/DDBJ databases">
        <authorList>
            <person name="Sun Q."/>
            <person name="Zhou Y."/>
        </authorList>
    </citation>
    <scope>NUCLEOTIDE SEQUENCE</scope>
    <source>
        <strain evidence="3">CGMCC 1.15322</strain>
    </source>
</reference>
<dbReference type="FunFam" id="2.60.260.20:FF:000013">
    <property type="entry name" value="DnaJ subfamily B member 11"/>
    <property type="match status" value="1"/>
</dbReference>
<evidence type="ECO:0000259" key="2">
    <source>
        <dbReference type="PROSITE" id="PS50076"/>
    </source>
</evidence>
<comment type="caution">
    <text evidence="3">The sequence shown here is derived from an EMBL/GenBank/DDBJ whole genome shotgun (WGS) entry which is preliminary data.</text>
</comment>
<dbReference type="AlphaFoldDB" id="A0A916SHK1"/>
<sequence length="308" mass="33983">MKYKDYYLTLGVPRDANLDQIKKAYRKLARQHHPDLSKASDAEAHFKEAAEAYSTLKDPEKRAAYDELGRRPPGEEFAPPPQWRDTHASGGQSFDEMDLADILAALNRGQRGAQHGSQPLAGRDYDTTTRISLEEAHRGTVLSLYLGEGPDQIVLEVTIPPGVREGQKLRLRGKGGKGRNGGADGDIYLHITLAPHPVFRADDHDLYFDLLLAPWEAALGADVEVPTLDGPLLLTVPPGTRSARKLRVRGRGMSKGHSVRGDLYAVVQIDVPATLSERERELFSELARSSRFNPRAITKESVHETPAS</sequence>
<dbReference type="EMBL" id="BMIG01000005">
    <property type="protein sequence ID" value="GGA96603.1"/>
    <property type="molecule type" value="Genomic_DNA"/>
</dbReference>
<dbReference type="GO" id="GO:0003677">
    <property type="term" value="F:DNA binding"/>
    <property type="evidence" value="ECO:0007669"/>
    <property type="project" value="UniProtKB-KW"/>
</dbReference>
<dbReference type="PRINTS" id="PR00625">
    <property type="entry name" value="JDOMAIN"/>
</dbReference>
<dbReference type="InterPro" id="IPR018253">
    <property type="entry name" value="DnaJ_domain_CS"/>
</dbReference>
<dbReference type="InterPro" id="IPR008971">
    <property type="entry name" value="HSP40/DnaJ_pept-bd"/>
</dbReference>
<keyword evidence="3" id="KW-0238">DNA-binding</keyword>
<dbReference type="PROSITE" id="PS50076">
    <property type="entry name" value="DNAJ_2"/>
    <property type="match status" value="1"/>
</dbReference>
<dbReference type="PANTHER" id="PTHR43096">
    <property type="entry name" value="DNAJ HOMOLOG 1, MITOCHONDRIAL-RELATED"/>
    <property type="match status" value="1"/>
</dbReference>
<dbReference type="RefSeq" id="WP_188707944.1">
    <property type="nucleotide sequence ID" value="NZ_BMIG01000005.1"/>
</dbReference>
<proteinExistence type="predicted"/>
<dbReference type="SMART" id="SM00271">
    <property type="entry name" value="DnaJ"/>
    <property type="match status" value="1"/>
</dbReference>
<feature type="domain" description="J" evidence="2">
    <location>
        <begin position="5"/>
        <end position="69"/>
    </location>
</feature>